<protein>
    <submittedName>
        <fullName evidence="1">Uncharacterized protein</fullName>
    </submittedName>
</protein>
<sequence length="326" mass="35694">MGARNNVATSGHGEATRGKMFTAPPVLLLQALLLPFAGFIPSSHQVVFWPGKVSTGIGPVSASASFVSNVLPAPVRMHIKGRTSSPWASIKPTVHDGSASGHGEAARGKMFTAPPVLLLQETIRPQHAKIVDLEDKGRRNNLVVFGVEEASKESELDLRRLILDDIFKETLGVTCSSVDRIHRIDDYSWTFLRYRIKLHRNKLLPLRIAEARDPYRHKGPYHGRSLQKDRHLANGLTRAAAVAVGVGGSRLNARLILLQITVPPTNGDSSTAEVQYVQLRRSRRLAGLPPAMASHNNHNEPPGYRIPWQPYIQPPPFAGPAAEDAD</sequence>
<accession>A0A9J6DQN1</accession>
<evidence type="ECO:0000313" key="1">
    <source>
        <dbReference type="EMBL" id="KAH8024176.1"/>
    </source>
</evidence>
<comment type="caution">
    <text evidence="1">The sequence shown here is derived from an EMBL/GenBank/DDBJ whole genome shotgun (WGS) entry which is preliminary data.</text>
</comment>
<dbReference type="EMBL" id="JABSTU010000008">
    <property type="protein sequence ID" value="KAH8024176.1"/>
    <property type="molecule type" value="Genomic_DNA"/>
</dbReference>
<name>A0A9J6DQN1_RHIMP</name>
<dbReference type="AlphaFoldDB" id="A0A9J6DQN1"/>
<keyword evidence="2" id="KW-1185">Reference proteome</keyword>
<proteinExistence type="predicted"/>
<dbReference type="Proteomes" id="UP000821866">
    <property type="component" value="Chromosome 6"/>
</dbReference>
<reference evidence="1" key="2">
    <citation type="submission" date="2021-09" db="EMBL/GenBank/DDBJ databases">
        <authorList>
            <person name="Jia N."/>
            <person name="Wang J."/>
            <person name="Shi W."/>
            <person name="Du L."/>
            <person name="Sun Y."/>
            <person name="Zhan W."/>
            <person name="Jiang J."/>
            <person name="Wang Q."/>
            <person name="Zhang B."/>
            <person name="Ji P."/>
            <person name="Sakyi L.B."/>
            <person name="Cui X."/>
            <person name="Yuan T."/>
            <person name="Jiang B."/>
            <person name="Yang W."/>
            <person name="Lam T.T.-Y."/>
            <person name="Chang Q."/>
            <person name="Ding S."/>
            <person name="Wang X."/>
            <person name="Zhu J."/>
            <person name="Ruan X."/>
            <person name="Zhao L."/>
            <person name="Wei J."/>
            <person name="Que T."/>
            <person name="Du C."/>
            <person name="Cheng J."/>
            <person name="Dai P."/>
            <person name="Han X."/>
            <person name="Huang E."/>
            <person name="Gao Y."/>
            <person name="Liu J."/>
            <person name="Shao H."/>
            <person name="Ye R."/>
            <person name="Li L."/>
            <person name="Wei W."/>
            <person name="Wang X."/>
            <person name="Wang C."/>
            <person name="Huo Q."/>
            <person name="Li W."/>
            <person name="Guo W."/>
            <person name="Chen H."/>
            <person name="Chen S."/>
            <person name="Zhou L."/>
            <person name="Zhou L."/>
            <person name="Ni X."/>
            <person name="Tian J."/>
            <person name="Zhou Y."/>
            <person name="Sheng Y."/>
            <person name="Liu T."/>
            <person name="Pan Y."/>
            <person name="Xia L."/>
            <person name="Li J."/>
            <person name="Zhao F."/>
            <person name="Cao W."/>
        </authorList>
    </citation>
    <scope>NUCLEOTIDE SEQUENCE</scope>
    <source>
        <strain evidence="1">Rmic-2018</strain>
        <tissue evidence="1">Larvae</tissue>
    </source>
</reference>
<evidence type="ECO:0000313" key="2">
    <source>
        <dbReference type="Proteomes" id="UP000821866"/>
    </source>
</evidence>
<reference evidence="1" key="1">
    <citation type="journal article" date="2020" name="Cell">
        <title>Large-Scale Comparative Analyses of Tick Genomes Elucidate Their Genetic Diversity and Vector Capacities.</title>
        <authorList>
            <consortium name="Tick Genome and Microbiome Consortium (TIGMIC)"/>
            <person name="Jia N."/>
            <person name="Wang J."/>
            <person name="Shi W."/>
            <person name="Du L."/>
            <person name="Sun Y."/>
            <person name="Zhan W."/>
            <person name="Jiang J.F."/>
            <person name="Wang Q."/>
            <person name="Zhang B."/>
            <person name="Ji P."/>
            <person name="Bell-Sakyi L."/>
            <person name="Cui X.M."/>
            <person name="Yuan T.T."/>
            <person name="Jiang B.G."/>
            <person name="Yang W.F."/>
            <person name="Lam T.T."/>
            <person name="Chang Q.C."/>
            <person name="Ding S.J."/>
            <person name="Wang X.J."/>
            <person name="Zhu J.G."/>
            <person name="Ruan X.D."/>
            <person name="Zhao L."/>
            <person name="Wei J.T."/>
            <person name="Ye R.Z."/>
            <person name="Que T.C."/>
            <person name="Du C.H."/>
            <person name="Zhou Y.H."/>
            <person name="Cheng J.X."/>
            <person name="Dai P.F."/>
            <person name="Guo W.B."/>
            <person name="Han X.H."/>
            <person name="Huang E.J."/>
            <person name="Li L.F."/>
            <person name="Wei W."/>
            <person name="Gao Y.C."/>
            <person name="Liu J.Z."/>
            <person name="Shao H.Z."/>
            <person name="Wang X."/>
            <person name="Wang C.C."/>
            <person name="Yang T.C."/>
            <person name="Huo Q.B."/>
            <person name="Li W."/>
            <person name="Chen H.Y."/>
            <person name="Chen S.E."/>
            <person name="Zhou L.G."/>
            <person name="Ni X.B."/>
            <person name="Tian J.H."/>
            <person name="Sheng Y."/>
            <person name="Liu T."/>
            <person name="Pan Y.S."/>
            <person name="Xia L.Y."/>
            <person name="Li J."/>
            <person name="Zhao F."/>
            <person name="Cao W.C."/>
        </authorList>
    </citation>
    <scope>NUCLEOTIDE SEQUENCE</scope>
    <source>
        <strain evidence="1">Rmic-2018</strain>
    </source>
</reference>
<gene>
    <name evidence="1" type="ORF">HPB51_022237</name>
</gene>
<organism evidence="1 2">
    <name type="scientific">Rhipicephalus microplus</name>
    <name type="common">Cattle tick</name>
    <name type="synonym">Boophilus microplus</name>
    <dbReference type="NCBI Taxonomy" id="6941"/>
    <lineage>
        <taxon>Eukaryota</taxon>
        <taxon>Metazoa</taxon>
        <taxon>Ecdysozoa</taxon>
        <taxon>Arthropoda</taxon>
        <taxon>Chelicerata</taxon>
        <taxon>Arachnida</taxon>
        <taxon>Acari</taxon>
        <taxon>Parasitiformes</taxon>
        <taxon>Ixodida</taxon>
        <taxon>Ixodoidea</taxon>
        <taxon>Ixodidae</taxon>
        <taxon>Rhipicephalinae</taxon>
        <taxon>Rhipicephalus</taxon>
        <taxon>Boophilus</taxon>
    </lineage>
</organism>